<dbReference type="GO" id="GO:0005524">
    <property type="term" value="F:ATP binding"/>
    <property type="evidence" value="ECO:0007669"/>
    <property type="project" value="UniProtKB-KW"/>
</dbReference>
<dbReference type="AlphaFoldDB" id="A0A916RD65"/>
<keyword evidence="2 5" id="KW-0378">Hydrolase</keyword>
<dbReference type="Pfam" id="PF02626">
    <property type="entry name" value="CT_A_B"/>
    <property type="match status" value="1"/>
</dbReference>
<feature type="domain" description="Carboxyltransferase" evidence="4">
    <location>
        <begin position="26"/>
        <end position="301"/>
    </location>
</feature>
<dbReference type="EMBL" id="BMKB01000003">
    <property type="protein sequence ID" value="GGA52907.1"/>
    <property type="molecule type" value="Genomic_DNA"/>
</dbReference>
<dbReference type="PANTHER" id="PTHR43309:SF5">
    <property type="entry name" value="5-OXOPROLINASE SUBUNIT C"/>
    <property type="match status" value="1"/>
</dbReference>
<evidence type="ECO:0000313" key="6">
    <source>
        <dbReference type="Proteomes" id="UP000596977"/>
    </source>
</evidence>
<keyword evidence="3" id="KW-0067">ATP-binding</keyword>
<keyword evidence="1" id="KW-0547">Nucleotide-binding</keyword>
<dbReference type="PANTHER" id="PTHR43309">
    <property type="entry name" value="5-OXOPROLINASE SUBUNIT C"/>
    <property type="match status" value="1"/>
</dbReference>
<evidence type="ECO:0000256" key="2">
    <source>
        <dbReference type="ARBA" id="ARBA00022801"/>
    </source>
</evidence>
<dbReference type="Gene3D" id="2.40.100.10">
    <property type="entry name" value="Cyclophilin-like"/>
    <property type="match status" value="1"/>
</dbReference>
<dbReference type="InterPro" id="IPR003778">
    <property type="entry name" value="CT_A_B"/>
</dbReference>
<dbReference type="SMART" id="SM00797">
    <property type="entry name" value="AHS2"/>
    <property type="match status" value="1"/>
</dbReference>
<dbReference type="InterPro" id="IPR029000">
    <property type="entry name" value="Cyclophilin-like_dom_sf"/>
</dbReference>
<reference evidence="5 6" key="1">
    <citation type="journal article" date="2014" name="Int. J. Syst. Evol. Microbiol.">
        <title>Complete genome sequence of Corynebacterium casei LMG S-19264T (=DSM 44701T), isolated from a smear-ripened cheese.</title>
        <authorList>
            <consortium name="US DOE Joint Genome Institute (JGI-PGF)"/>
            <person name="Walter F."/>
            <person name="Albersmeier A."/>
            <person name="Kalinowski J."/>
            <person name="Ruckert C."/>
        </authorList>
    </citation>
    <scope>NUCLEOTIDE SEQUENCE [LARGE SCALE GENOMIC DNA]</scope>
    <source>
        <strain evidence="5 6">CGMCC 1.15896</strain>
    </source>
</reference>
<dbReference type="Proteomes" id="UP000596977">
    <property type="component" value="Unassembled WGS sequence"/>
</dbReference>
<evidence type="ECO:0000313" key="5">
    <source>
        <dbReference type="EMBL" id="GGA52907.1"/>
    </source>
</evidence>
<evidence type="ECO:0000256" key="1">
    <source>
        <dbReference type="ARBA" id="ARBA00022741"/>
    </source>
</evidence>
<dbReference type="OrthoDB" id="9768696at2"/>
<sequence length="304" mass="32254">MTHGIEITRAGPLVSIQDHGRPGLLAHGISASGPMDRQGYFAAGCACGSADAAIEFGVLGFDFTYHGAAETIVGFSGGKFLLAINGKRVAWPGSATLEDGDRVTISMGAQGNYGYVRFDRSIEVRTLMGSKATNITAGLGGFEGRPLAKGDFISFSQDRVSKARGEGATEPSQPDCDSIRFIWGIHAHVFAPGTQATFCEADFTISSQIDRMGIRLIDKTRVFAGQQVLSLVSDAVVPGDIQILGDGTPVVLMRDHQPTGGYPRIGTVIDADMDRLAQQRPGATIKFQPIRVEVAQRLVRVGGV</sequence>
<keyword evidence="6" id="KW-1185">Reference proteome</keyword>
<dbReference type="InterPro" id="IPR052708">
    <property type="entry name" value="PxpC"/>
</dbReference>
<proteinExistence type="predicted"/>
<organism evidence="5 6">
    <name type="scientific">Pelagibacterium lentulum</name>
    <dbReference type="NCBI Taxonomy" id="2029865"/>
    <lineage>
        <taxon>Bacteria</taxon>
        <taxon>Pseudomonadati</taxon>
        <taxon>Pseudomonadota</taxon>
        <taxon>Alphaproteobacteria</taxon>
        <taxon>Hyphomicrobiales</taxon>
        <taxon>Devosiaceae</taxon>
        <taxon>Pelagibacterium</taxon>
    </lineage>
</organism>
<gene>
    <name evidence="5" type="ORF">GCM10011499_23780</name>
</gene>
<dbReference type="GO" id="GO:0016787">
    <property type="term" value="F:hydrolase activity"/>
    <property type="evidence" value="ECO:0007669"/>
    <property type="project" value="UniProtKB-KW"/>
</dbReference>
<dbReference type="RefSeq" id="WP_127071022.1">
    <property type="nucleotide sequence ID" value="NZ_BMKB01000003.1"/>
</dbReference>
<protein>
    <submittedName>
        <fullName evidence="5">Allophanate hydrolase</fullName>
    </submittedName>
</protein>
<evidence type="ECO:0000259" key="4">
    <source>
        <dbReference type="SMART" id="SM00797"/>
    </source>
</evidence>
<name>A0A916RD65_9HYPH</name>
<comment type="caution">
    <text evidence="5">The sequence shown here is derived from an EMBL/GenBank/DDBJ whole genome shotgun (WGS) entry which is preliminary data.</text>
</comment>
<accession>A0A916RD65</accession>
<evidence type="ECO:0000256" key="3">
    <source>
        <dbReference type="ARBA" id="ARBA00022840"/>
    </source>
</evidence>
<dbReference type="SUPFAM" id="SSF50891">
    <property type="entry name" value="Cyclophilin-like"/>
    <property type="match status" value="1"/>
</dbReference>